<dbReference type="AlphaFoldDB" id="A0AB40CBQ5"/>
<evidence type="ECO:0000256" key="2">
    <source>
        <dbReference type="ARBA" id="ARBA00004167"/>
    </source>
</evidence>
<dbReference type="PANTHER" id="PTHR47944:SF18">
    <property type="entry name" value="FLAVONOID 3'-MONOOXYGENASE"/>
    <property type="match status" value="1"/>
</dbReference>
<keyword evidence="16" id="KW-1185">Reference proteome</keyword>
<evidence type="ECO:0000256" key="14">
    <source>
        <dbReference type="RuleBase" id="RU000461"/>
    </source>
</evidence>
<reference evidence="17" key="1">
    <citation type="submission" date="2025-08" db="UniProtKB">
        <authorList>
            <consortium name="RefSeq"/>
        </authorList>
    </citation>
    <scope>IDENTIFICATION</scope>
</reference>
<evidence type="ECO:0000313" key="16">
    <source>
        <dbReference type="Proteomes" id="UP001515500"/>
    </source>
</evidence>
<keyword evidence="6 13" id="KW-0479">Metal-binding</keyword>
<dbReference type="Proteomes" id="UP001515500">
    <property type="component" value="Chromosome 13"/>
</dbReference>
<dbReference type="GO" id="GO:0010333">
    <property type="term" value="F:terpene synthase activity"/>
    <property type="evidence" value="ECO:0007669"/>
    <property type="project" value="UniProtKB-ARBA"/>
</dbReference>
<accession>A0AB40CBQ5</accession>
<keyword evidence="10 13" id="KW-0408">Iron</keyword>
<feature type="transmembrane region" description="Helical" evidence="15">
    <location>
        <begin position="84"/>
        <end position="104"/>
    </location>
</feature>
<feature type="transmembrane region" description="Helical" evidence="15">
    <location>
        <begin position="6"/>
        <end position="26"/>
    </location>
</feature>
<evidence type="ECO:0000256" key="10">
    <source>
        <dbReference type="ARBA" id="ARBA00023004"/>
    </source>
</evidence>
<sequence length="521" mass="57495">MASSLLLIFTTSLISFLFFIIFFSFANNNKKKKNNNNNANKAHQPPLPPCPIGWPILGNLPQLGSKPHQTLHNLSKTYGPLFRLRFGSVTVLVASSASIASQFLRTLDANFSNRPPNSGAEHIAYNYQDIVFAPYGSRWRMLRRLCSLHLFSAKALDEFRHVREGEVKLLASELVRAQGKEVSLGNLVNVCATNALSRAVVGRRVFEQGGVGEFKEMVVELMKLAGVFNIGDFVPWLRPLDVQGVVKRMKRLHKWYDEFLNKIMEEHRMEGGRKGTRDLLSVLLGLKEDVNGDEDAKLTDTNIKALLLNLFTAGTDTSASTVEWAMAELIRHPDILAAVQAEIDAVTGRSRLVSEPDLAKLPLLQAIIKETFRLHPSTPLSLPRTAAEPCEVGGFHVPGGATLLVNVWAIARDPEVWSDPLEFKPSRFLPGGSHADVDLKGAHFELIPFGAGRRICAGLSLGLRMVTLMVASLVHGFDWALADGLTPKTLNMDEDFGLTLQRAVPLSAHPIPRLTSEAYMV</sequence>
<dbReference type="GO" id="GO:0004497">
    <property type="term" value="F:monooxygenase activity"/>
    <property type="evidence" value="ECO:0007669"/>
    <property type="project" value="UniProtKB-KW"/>
</dbReference>
<dbReference type="InterPro" id="IPR001128">
    <property type="entry name" value="Cyt_P450"/>
</dbReference>
<organism evidence="16 17">
    <name type="scientific">Dioscorea cayennensis subsp. rotundata</name>
    <name type="common">White Guinea yam</name>
    <name type="synonym">Dioscorea rotundata</name>
    <dbReference type="NCBI Taxonomy" id="55577"/>
    <lineage>
        <taxon>Eukaryota</taxon>
        <taxon>Viridiplantae</taxon>
        <taxon>Streptophyta</taxon>
        <taxon>Embryophyta</taxon>
        <taxon>Tracheophyta</taxon>
        <taxon>Spermatophyta</taxon>
        <taxon>Magnoliopsida</taxon>
        <taxon>Liliopsida</taxon>
        <taxon>Dioscoreales</taxon>
        <taxon>Dioscoreaceae</taxon>
        <taxon>Dioscorea</taxon>
    </lineage>
</organism>
<comment type="subcellular location">
    <subcellularLocation>
        <location evidence="2">Membrane</location>
        <topology evidence="2">Single-pass membrane protein</topology>
    </subcellularLocation>
</comment>
<dbReference type="GO" id="GO:0005506">
    <property type="term" value="F:iron ion binding"/>
    <property type="evidence" value="ECO:0007669"/>
    <property type="project" value="InterPro"/>
</dbReference>
<evidence type="ECO:0000256" key="9">
    <source>
        <dbReference type="ARBA" id="ARBA00023002"/>
    </source>
</evidence>
<protein>
    <submittedName>
        <fullName evidence="17">LOW QUALITY PROTEIN: flavonoid 3'-monooxygenase CYP75B3-like</fullName>
    </submittedName>
</protein>
<keyword evidence="12 15" id="KW-0472">Membrane</keyword>
<gene>
    <name evidence="17" type="primary">LOC120274790</name>
</gene>
<dbReference type="GO" id="GO:0016705">
    <property type="term" value="F:oxidoreductase activity, acting on paired donors, with incorporation or reduction of molecular oxygen"/>
    <property type="evidence" value="ECO:0007669"/>
    <property type="project" value="InterPro"/>
</dbReference>
<dbReference type="InterPro" id="IPR036396">
    <property type="entry name" value="Cyt_P450_sf"/>
</dbReference>
<comment type="similarity">
    <text evidence="3 14">Belongs to the cytochrome P450 family.</text>
</comment>
<dbReference type="GO" id="GO:0016020">
    <property type="term" value="C:membrane"/>
    <property type="evidence" value="ECO:0007669"/>
    <property type="project" value="UniProtKB-SubCell"/>
</dbReference>
<dbReference type="InterPro" id="IPR002401">
    <property type="entry name" value="Cyt_P450_E_grp-I"/>
</dbReference>
<evidence type="ECO:0000256" key="15">
    <source>
        <dbReference type="SAM" id="Phobius"/>
    </source>
</evidence>
<dbReference type="GO" id="GO:0080027">
    <property type="term" value="P:response to herbivore"/>
    <property type="evidence" value="ECO:0007669"/>
    <property type="project" value="UniProtKB-ARBA"/>
</dbReference>
<keyword evidence="7" id="KW-0521">NADP</keyword>
<dbReference type="PRINTS" id="PR00463">
    <property type="entry name" value="EP450I"/>
</dbReference>
<comment type="cofactor">
    <cofactor evidence="1 13">
        <name>heme</name>
        <dbReference type="ChEBI" id="CHEBI:30413"/>
    </cofactor>
</comment>
<dbReference type="PANTHER" id="PTHR47944">
    <property type="entry name" value="CYTOCHROME P450 98A9"/>
    <property type="match status" value="1"/>
</dbReference>
<dbReference type="Pfam" id="PF00067">
    <property type="entry name" value="p450"/>
    <property type="match status" value="1"/>
</dbReference>
<proteinExistence type="inferred from homology"/>
<dbReference type="GeneID" id="120274790"/>
<evidence type="ECO:0000256" key="3">
    <source>
        <dbReference type="ARBA" id="ARBA00010617"/>
    </source>
</evidence>
<dbReference type="GO" id="GO:0020037">
    <property type="term" value="F:heme binding"/>
    <property type="evidence" value="ECO:0007669"/>
    <property type="project" value="InterPro"/>
</dbReference>
<dbReference type="SUPFAM" id="SSF48264">
    <property type="entry name" value="Cytochrome P450"/>
    <property type="match status" value="1"/>
</dbReference>
<evidence type="ECO:0000256" key="5">
    <source>
        <dbReference type="ARBA" id="ARBA00022692"/>
    </source>
</evidence>
<evidence type="ECO:0000313" key="17">
    <source>
        <dbReference type="RefSeq" id="XP_039137260.1"/>
    </source>
</evidence>
<name>A0AB40CBQ5_DIOCR</name>
<dbReference type="PROSITE" id="PS00086">
    <property type="entry name" value="CYTOCHROME_P450"/>
    <property type="match status" value="1"/>
</dbReference>
<evidence type="ECO:0000256" key="4">
    <source>
        <dbReference type="ARBA" id="ARBA00022617"/>
    </source>
</evidence>
<keyword evidence="8 15" id="KW-1133">Transmembrane helix</keyword>
<dbReference type="Gene3D" id="1.10.630.10">
    <property type="entry name" value="Cytochrome P450"/>
    <property type="match status" value="1"/>
</dbReference>
<keyword evidence="5 15" id="KW-0812">Transmembrane</keyword>
<dbReference type="InterPro" id="IPR017972">
    <property type="entry name" value="Cyt_P450_CS"/>
</dbReference>
<dbReference type="PRINTS" id="PR00385">
    <property type="entry name" value="P450"/>
</dbReference>
<evidence type="ECO:0000256" key="12">
    <source>
        <dbReference type="ARBA" id="ARBA00023136"/>
    </source>
</evidence>
<keyword evidence="9 14" id="KW-0560">Oxidoreductase</keyword>
<dbReference type="RefSeq" id="XP_039137260.1">
    <property type="nucleotide sequence ID" value="XM_039281326.1"/>
</dbReference>
<evidence type="ECO:0000256" key="8">
    <source>
        <dbReference type="ARBA" id="ARBA00022989"/>
    </source>
</evidence>
<evidence type="ECO:0000256" key="11">
    <source>
        <dbReference type="ARBA" id="ARBA00023033"/>
    </source>
</evidence>
<keyword evidence="4 13" id="KW-0349">Heme</keyword>
<evidence type="ECO:0000256" key="7">
    <source>
        <dbReference type="ARBA" id="ARBA00022857"/>
    </source>
</evidence>
<keyword evidence="11 14" id="KW-0503">Monooxygenase</keyword>
<evidence type="ECO:0000256" key="6">
    <source>
        <dbReference type="ARBA" id="ARBA00022723"/>
    </source>
</evidence>
<feature type="binding site" description="axial binding residue" evidence="13">
    <location>
        <position position="456"/>
    </location>
    <ligand>
        <name>heme</name>
        <dbReference type="ChEBI" id="CHEBI:30413"/>
    </ligand>
    <ligandPart>
        <name>Fe</name>
        <dbReference type="ChEBI" id="CHEBI:18248"/>
    </ligandPart>
</feature>
<evidence type="ECO:0000256" key="13">
    <source>
        <dbReference type="PIRSR" id="PIRSR602401-1"/>
    </source>
</evidence>
<evidence type="ECO:0000256" key="1">
    <source>
        <dbReference type="ARBA" id="ARBA00001971"/>
    </source>
</evidence>
<dbReference type="FunFam" id="1.10.630.10:FF:000097">
    <property type="entry name" value="Cytochrome P-450 19"/>
    <property type="match status" value="1"/>
</dbReference>